<dbReference type="PROSITE" id="PS00816">
    <property type="entry name" value="AIPM_HOMOCIT_SYNTH_2"/>
    <property type="match status" value="1"/>
</dbReference>
<dbReference type="EnsemblProtists" id="EKX53307">
    <property type="protein sequence ID" value="EKX53307"/>
    <property type="gene ID" value="GUITHDRAFT_64472"/>
</dbReference>
<dbReference type="PANTHER" id="PTHR43538">
    <property type="entry name" value="ALPHA-IPM SYNTHASE/HOMOCITRATE SYNTHASE"/>
    <property type="match status" value="1"/>
</dbReference>
<evidence type="ECO:0000259" key="11">
    <source>
        <dbReference type="PROSITE" id="PS50991"/>
    </source>
</evidence>
<evidence type="ECO:0000256" key="10">
    <source>
        <dbReference type="RuleBase" id="RU003523"/>
    </source>
</evidence>
<dbReference type="PaxDb" id="55529-EKX53307"/>
<dbReference type="Pfam" id="PF08502">
    <property type="entry name" value="LeuA_dimer"/>
    <property type="match status" value="1"/>
</dbReference>
<dbReference type="GeneID" id="17310202"/>
<evidence type="ECO:0000256" key="3">
    <source>
        <dbReference type="ARBA" id="ARBA00012973"/>
    </source>
</evidence>
<evidence type="ECO:0000313" key="12">
    <source>
        <dbReference type="EMBL" id="EKX53307.1"/>
    </source>
</evidence>
<dbReference type="InterPro" id="IPR000891">
    <property type="entry name" value="PYR_CT"/>
</dbReference>
<dbReference type="InterPro" id="IPR013785">
    <property type="entry name" value="Aldolase_TIM"/>
</dbReference>
<dbReference type="InterPro" id="IPR002034">
    <property type="entry name" value="AIPM/Hcit_synth_CS"/>
</dbReference>
<dbReference type="EC" id="2.3.3.13" evidence="3"/>
<dbReference type="InterPro" id="IPR005675">
    <property type="entry name" value="Citramal_synthase"/>
</dbReference>
<dbReference type="AlphaFoldDB" id="L1JY85"/>
<dbReference type="Proteomes" id="UP000011087">
    <property type="component" value="Unassembled WGS sequence"/>
</dbReference>
<feature type="domain" description="Pyruvate carboxyltransferase" evidence="11">
    <location>
        <begin position="23"/>
        <end position="289"/>
    </location>
</feature>
<dbReference type="InterPro" id="IPR013709">
    <property type="entry name" value="2-isopropylmalate_synth_dimer"/>
</dbReference>
<organism evidence="12">
    <name type="scientific">Guillardia theta (strain CCMP2712)</name>
    <name type="common">Cryptophyte</name>
    <dbReference type="NCBI Taxonomy" id="905079"/>
    <lineage>
        <taxon>Eukaryota</taxon>
        <taxon>Cryptophyceae</taxon>
        <taxon>Pyrenomonadales</taxon>
        <taxon>Geminigeraceae</taxon>
        <taxon>Guillardia</taxon>
    </lineage>
</organism>
<evidence type="ECO:0000256" key="2">
    <source>
        <dbReference type="ARBA" id="ARBA00006154"/>
    </source>
</evidence>
<reference evidence="12 14" key="1">
    <citation type="journal article" date="2012" name="Nature">
        <title>Algal genomes reveal evolutionary mosaicism and the fate of nucleomorphs.</title>
        <authorList>
            <consortium name="DOE Joint Genome Institute"/>
            <person name="Curtis B.A."/>
            <person name="Tanifuji G."/>
            <person name="Burki F."/>
            <person name="Gruber A."/>
            <person name="Irimia M."/>
            <person name="Maruyama S."/>
            <person name="Arias M.C."/>
            <person name="Ball S.G."/>
            <person name="Gile G.H."/>
            <person name="Hirakawa Y."/>
            <person name="Hopkins J.F."/>
            <person name="Kuo A."/>
            <person name="Rensing S.A."/>
            <person name="Schmutz J."/>
            <person name="Symeonidi A."/>
            <person name="Elias M."/>
            <person name="Eveleigh R.J."/>
            <person name="Herman E.K."/>
            <person name="Klute M.J."/>
            <person name="Nakayama T."/>
            <person name="Obornik M."/>
            <person name="Reyes-Prieto A."/>
            <person name="Armbrust E.V."/>
            <person name="Aves S.J."/>
            <person name="Beiko R.G."/>
            <person name="Coutinho P."/>
            <person name="Dacks J.B."/>
            <person name="Durnford D.G."/>
            <person name="Fast N.M."/>
            <person name="Green B.R."/>
            <person name="Grisdale C.J."/>
            <person name="Hempel F."/>
            <person name="Henrissat B."/>
            <person name="Hoppner M.P."/>
            <person name="Ishida K."/>
            <person name="Kim E."/>
            <person name="Koreny L."/>
            <person name="Kroth P.G."/>
            <person name="Liu Y."/>
            <person name="Malik S.B."/>
            <person name="Maier U.G."/>
            <person name="McRose D."/>
            <person name="Mock T."/>
            <person name="Neilson J.A."/>
            <person name="Onodera N.T."/>
            <person name="Poole A.M."/>
            <person name="Pritham E.J."/>
            <person name="Richards T.A."/>
            <person name="Rocap G."/>
            <person name="Roy S.W."/>
            <person name="Sarai C."/>
            <person name="Schaack S."/>
            <person name="Shirato S."/>
            <person name="Slamovits C.H."/>
            <person name="Spencer D.F."/>
            <person name="Suzuki S."/>
            <person name="Worden A.Z."/>
            <person name="Zauner S."/>
            <person name="Barry K."/>
            <person name="Bell C."/>
            <person name="Bharti A.K."/>
            <person name="Crow J.A."/>
            <person name="Grimwood J."/>
            <person name="Kramer R."/>
            <person name="Lindquist E."/>
            <person name="Lucas S."/>
            <person name="Salamov A."/>
            <person name="McFadden G.I."/>
            <person name="Lane C.E."/>
            <person name="Keeling P.J."/>
            <person name="Gray M.W."/>
            <person name="Grigoriev I.V."/>
            <person name="Archibald J.M."/>
        </authorList>
    </citation>
    <scope>NUCLEOTIDE SEQUENCE</scope>
    <source>
        <strain evidence="12 14">CCMP2712</strain>
    </source>
</reference>
<evidence type="ECO:0000256" key="7">
    <source>
        <dbReference type="ARBA" id="ARBA00022679"/>
    </source>
</evidence>
<evidence type="ECO:0000256" key="1">
    <source>
        <dbReference type="ARBA" id="ARBA00004743"/>
    </source>
</evidence>
<dbReference type="PANTHER" id="PTHR43538:SF1">
    <property type="entry name" value="(R)-CITRAMALATE SYNTHASE"/>
    <property type="match status" value="1"/>
</dbReference>
<dbReference type="GO" id="GO:0009097">
    <property type="term" value="P:isoleucine biosynthetic process"/>
    <property type="evidence" value="ECO:0007669"/>
    <property type="project" value="UniProtKB-UniPathway"/>
</dbReference>
<dbReference type="SMART" id="SM00917">
    <property type="entry name" value="LeuA_dimer"/>
    <property type="match status" value="1"/>
</dbReference>
<dbReference type="NCBIfam" id="TIGR00977">
    <property type="entry name" value="citramal_synth"/>
    <property type="match status" value="1"/>
</dbReference>
<dbReference type="Gene3D" id="3.30.160.270">
    <property type="match status" value="1"/>
</dbReference>
<dbReference type="OrthoDB" id="2015253at2759"/>
<comment type="similarity">
    <text evidence="2 10">Belongs to the alpha-IPM synthase/homocitrate synthase family.</text>
</comment>
<dbReference type="PROSITE" id="PS50991">
    <property type="entry name" value="PYR_CT"/>
    <property type="match status" value="1"/>
</dbReference>
<sequence length="565" mass="62125">MIASDPSVKGVQVPPAQRESLPVRYYDTTLRDGAQGEGISLSCDDKLRIASRLHRFGVDYIEGGWPGSNPKDAEFFERAKVELPPAAWDKVAAFGSTRYKNVKVEDDKQVKMLVDSGARVVTLVGKSWDLHVDQVLETSREENLAMIFDTVSYLKSLGREVMLDAEHFFDGYSANPEYAMSCLDAAVNAGVDWLVLCDTNGGSLPWDIEELTREVVTRFPTTNVGIHCHNDQGMAVANSLAAVKGGARVIQGTVNGYGERTGNANAMSILPTLSLAMKEDCTIGLDHLKGITSLSRYVDEQANQPNNPHAAYVGSMSFATQALLMSEAGPSKSGNIETGKQVLPEAVKKKAVVARFVLTCFLDDQIFAKIMQIVRSLDQKGYFFEGHFCFLPMNVIDIRNSSQPPFEILDYNVIVWDDGPSQYGNFGQARATVVIIALTVQRQGTEILEVAEGNGPVNALGKALKQALLPLFSSLEFVELRDYKVRILDNEAATAAVPRVMIEFQDTQLGKRWTTASADSNIISASFNALVDGVEYHLEHRHLVSETRTGRSFVMFQKDQDDSSF</sequence>
<evidence type="ECO:0000256" key="9">
    <source>
        <dbReference type="ARBA" id="ARBA00034330"/>
    </source>
</evidence>
<dbReference type="SUPFAM" id="SSF110921">
    <property type="entry name" value="2-isopropylmalate synthase LeuA, allosteric (dimerisation) domain"/>
    <property type="match status" value="1"/>
</dbReference>
<dbReference type="GO" id="GO:0043714">
    <property type="term" value="F:(R)-citramalate synthase activity"/>
    <property type="evidence" value="ECO:0007669"/>
    <property type="project" value="UniProtKB-EC"/>
</dbReference>
<evidence type="ECO:0000256" key="4">
    <source>
        <dbReference type="ARBA" id="ARBA00022325"/>
    </source>
</evidence>
<keyword evidence="14" id="KW-1185">Reference proteome</keyword>
<dbReference type="GO" id="GO:0003852">
    <property type="term" value="F:2-isopropylmalate synthase activity"/>
    <property type="evidence" value="ECO:0007669"/>
    <property type="project" value="UniProtKB-EC"/>
</dbReference>
<dbReference type="PROSITE" id="PS00815">
    <property type="entry name" value="AIPM_HOMOCIT_SYNTH_1"/>
    <property type="match status" value="1"/>
</dbReference>
<dbReference type="SUPFAM" id="SSF51569">
    <property type="entry name" value="Aldolase"/>
    <property type="match status" value="1"/>
</dbReference>
<evidence type="ECO:0000256" key="5">
    <source>
        <dbReference type="ARBA" id="ARBA00022605"/>
    </source>
</evidence>
<gene>
    <name evidence="12" type="ORF">GUITHDRAFT_64472</name>
</gene>
<dbReference type="CDD" id="cd07941">
    <property type="entry name" value="DRE_TIM_LeuA3"/>
    <property type="match status" value="1"/>
</dbReference>
<evidence type="ECO:0000256" key="8">
    <source>
        <dbReference type="ARBA" id="ARBA00023304"/>
    </source>
</evidence>
<dbReference type="EMBL" id="JH992970">
    <property type="protein sequence ID" value="EKX53307.1"/>
    <property type="molecule type" value="Genomic_DNA"/>
</dbReference>
<dbReference type="EC" id="2.3.3.21" evidence="9"/>
<dbReference type="Gene3D" id="3.20.20.70">
    <property type="entry name" value="Aldolase class I"/>
    <property type="match status" value="1"/>
</dbReference>
<dbReference type="eggNOG" id="KOG2367">
    <property type="taxonomic scope" value="Eukaryota"/>
</dbReference>
<reference evidence="13" key="3">
    <citation type="submission" date="2016-03" db="UniProtKB">
        <authorList>
            <consortium name="EnsemblProtists"/>
        </authorList>
    </citation>
    <scope>IDENTIFICATION</scope>
</reference>
<proteinExistence type="inferred from homology"/>
<dbReference type="KEGG" id="gtt:GUITHDRAFT_64472"/>
<keyword evidence="6" id="KW-0412">Isoleucine biosynthesis</keyword>
<protein>
    <recommendedName>
        <fullName evidence="4">(R)-citramalate synthase</fullName>
        <ecNumber evidence="3">2.3.3.13</ecNumber>
        <ecNumber evidence="9">2.3.3.21</ecNumber>
    </recommendedName>
</protein>
<dbReference type="OMA" id="KSWDFHV"/>
<dbReference type="InterPro" id="IPR036230">
    <property type="entry name" value="LeuA_allosteric_dom_sf"/>
</dbReference>
<keyword evidence="8" id="KW-0100">Branched-chain amino acid biosynthesis</keyword>
<dbReference type="UniPathway" id="UPA00047">
    <property type="reaction ID" value="UER00066"/>
</dbReference>
<evidence type="ECO:0000256" key="6">
    <source>
        <dbReference type="ARBA" id="ARBA00022624"/>
    </source>
</evidence>
<evidence type="ECO:0000313" key="13">
    <source>
        <dbReference type="EnsemblProtists" id="EKX53307"/>
    </source>
</evidence>
<dbReference type="Pfam" id="PF00682">
    <property type="entry name" value="HMGL-like"/>
    <property type="match status" value="1"/>
</dbReference>
<keyword evidence="7 10" id="KW-0808">Transferase</keyword>
<dbReference type="STRING" id="905079.L1JY85"/>
<evidence type="ECO:0000313" key="14">
    <source>
        <dbReference type="Proteomes" id="UP000011087"/>
    </source>
</evidence>
<dbReference type="HOGENOM" id="CLU_022158_7_0_1"/>
<name>L1JY85_GUITC</name>
<keyword evidence="5" id="KW-0028">Amino-acid biosynthesis</keyword>
<dbReference type="GO" id="GO:0009098">
    <property type="term" value="P:L-leucine biosynthetic process"/>
    <property type="evidence" value="ECO:0007669"/>
    <property type="project" value="InterPro"/>
</dbReference>
<reference evidence="14" key="2">
    <citation type="submission" date="2012-11" db="EMBL/GenBank/DDBJ databases">
        <authorList>
            <person name="Kuo A."/>
            <person name="Curtis B.A."/>
            <person name="Tanifuji G."/>
            <person name="Burki F."/>
            <person name="Gruber A."/>
            <person name="Irimia M."/>
            <person name="Maruyama S."/>
            <person name="Arias M.C."/>
            <person name="Ball S.G."/>
            <person name="Gile G.H."/>
            <person name="Hirakawa Y."/>
            <person name="Hopkins J.F."/>
            <person name="Rensing S.A."/>
            <person name="Schmutz J."/>
            <person name="Symeonidi A."/>
            <person name="Elias M."/>
            <person name="Eveleigh R.J."/>
            <person name="Herman E.K."/>
            <person name="Klute M.J."/>
            <person name="Nakayama T."/>
            <person name="Obornik M."/>
            <person name="Reyes-Prieto A."/>
            <person name="Armbrust E.V."/>
            <person name="Aves S.J."/>
            <person name="Beiko R.G."/>
            <person name="Coutinho P."/>
            <person name="Dacks J.B."/>
            <person name="Durnford D.G."/>
            <person name="Fast N.M."/>
            <person name="Green B.R."/>
            <person name="Grisdale C."/>
            <person name="Hempe F."/>
            <person name="Henrissat B."/>
            <person name="Hoppner M.P."/>
            <person name="Ishida K.-I."/>
            <person name="Kim E."/>
            <person name="Koreny L."/>
            <person name="Kroth P.G."/>
            <person name="Liu Y."/>
            <person name="Malik S.-B."/>
            <person name="Maier U.G."/>
            <person name="McRose D."/>
            <person name="Mock T."/>
            <person name="Neilson J.A."/>
            <person name="Onodera N.T."/>
            <person name="Poole A.M."/>
            <person name="Pritham E.J."/>
            <person name="Richards T.A."/>
            <person name="Rocap G."/>
            <person name="Roy S.W."/>
            <person name="Sarai C."/>
            <person name="Schaack S."/>
            <person name="Shirato S."/>
            <person name="Slamovits C.H."/>
            <person name="Spencer D.F."/>
            <person name="Suzuki S."/>
            <person name="Worden A.Z."/>
            <person name="Zauner S."/>
            <person name="Barry K."/>
            <person name="Bell C."/>
            <person name="Bharti A.K."/>
            <person name="Crow J.A."/>
            <person name="Grimwood J."/>
            <person name="Kramer R."/>
            <person name="Lindquist E."/>
            <person name="Lucas S."/>
            <person name="Salamov A."/>
            <person name="McFadden G.I."/>
            <person name="Lane C.E."/>
            <person name="Keeling P.J."/>
            <person name="Gray M.W."/>
            <person name="Grigoriev I.V."/>
            <person name="Archibald J.M."/>
        </authorList>
    </citation>
    <scope>NUCLEOTIDE SEQUENCE</scope>
    <source>
        <strain evidence="14">CCMP2712</strain>
    </source>
</reference>
<dbReference type="RefSeq" id="XP_005840287.1">
    <property type="nucleotide sequence ID" value="XM_005840230.1"/>
</dbReference>
<accession>L1JY85</accession>
<comment type="pathway">
    <text evidence="1">Amino-acid biosynthesis; L-isoleucine biosynthesis; 2-oxobutanoate from pyruvate: step 1/3.</text>
</comment>